<dbReference type="GO" id="GO:0005886">
    <property type="term" value="C:plasma membrane"/>
    <property type="evidence" value="ECO:0007669"/>
    <property type="project" value="UniProtKB-SubCell"/>
</dbReference>
<organism evidence="11 12">
    <name type="scientific">Eubacterium plexicaudatum ASF492</name>
    <dbReference type="NCBI Taxonomy" id="1235802"/>
    <lineage>
        <taxon>Bacteria</taxon>
        <taxon>Bacillati</taxon>
        <taxon>Bacillota</taxon>
        <taxon>Clostridia</taxon>
        <taxon>Eubacteriales</taxon>
        <taxon>Eubacteriaceae</taxon>
        <taxon>Eubacterium</taxon>
    </lineage>
</organism>
<evidence type="ECO:0000256" key="4">
    <source>
        <dbReference type="ARBA" id="ARBA00022448"/>
    </source>
</evidence>
<comment type="similarity">
    <text evidence="2">Belongs to the multi antimicrobial extrusion (MATE) (TC 2.A.66.1) family. MepA subfamily.</text>
</comment>
<feature type="transmembrane region" description="Helical" evidence="10">
    <location>
        <begin position="166"/>
        <end position="183"/>
    </location>
</feature>
<comment type="subcellular location">
    <subcellularLocation>
        <location evidence="1">Cell membrane</location>
        <topology evidence="1">Multi-pass membrane protein</topology>
    </subcellularLocation>
</comment>
<dbReference type="GO" id="GO:0015297">
    <property type="term" value="F:antiporter activity"/>
    <property type="evidence" value="ECO:0007669"/>
    <property type="project" value="InterPro"/>
</dbReference>
<keyword evidence="5" id="KW-1003">Cell membrane</keyword>
<evidence type="ECO:0000313" key="11">
    <source>
        <dbReference type="EMBL" id="EMZ37353.1"/>
    </source>
</evidence>
<feature type="transmembrane region" description="Helical" evidence="10">
    <location>
        <begin position="132"/>
        <end position="154"/>
    </location>
</feature>
<feature type="transmembrane region" description="Helical" evidence="10">
    <location>
        <begin position="21"/>
        <end position="42"/>
    </location>
</feature>
<keyword evidence="8 10" id="KW-0472">Membrane</keyword>
<keyword evidence="7 10" id="KW-1133">Transmembrane helix</keyword>
<accession>N2BFP6</accession>
<dbReference type="Proteomes" id="UP000012589">
    <property type="component" value="Unassembled WGS sequence"/>
</dbReference>
<dbReference type="EMBL" id="AQFT01000012">
    <property type="protein sequence ID" value="EMZ37353.1"/>
    <property type="molecule type" value="Genomic_DNA"/>
</dbReference>
<feature type="transmembrane region" description="Helical" evidence="10">
    <location>
        <begin position="383"/>
        <end position="404"/>
    </location>
</feature>
<feature type="transmembrane region" description="Helical" evidence="10">
    <location>
        <begin position="410"/>
        <end position="432"/>
    </location>
</feature>
<dbReference type="STRING" id="1235802.C823_00419"/>
<dbReference type="AlphaFoldDB" id="N2BFP6"/>
<feature type="transmembrane region" description="Helical" evidence="10">
    <location>
        <begin position="189"/>
        <end position="212"/>
    </location>
</feature>
<evidence type="ECO:0000256" key="5">
    <source>
        <dbReference type="ARBA" id="ARBA00022475"/>
    </source>
</evidence>
<dbReference type="PANTHER" id="PTHR43823:SF3">
    <property type="entry name" value="MULTIDRUG EXPORT PROTEIN MEPA"/>
    <property type="match status" value="1"/>
</dbReference>
<feature type="transmembrane region" description="Helical" evidence="10">
    <location>
        <begin position="267"/>
        <end position="287"/>
    </location>
</feature>
<dbReference type="PATRIC" id="fig|1235802.3.peg.445"/>
<protein>
    <recommendedName>
        <fullName evidence="3">Multidrug export protein MepA</fullName>
    </recommendedName>
</protein>
<dbReference type="PANTHER" id="PTHR43823">
    <property type="entry name" value="SPORULATION PROTEIN YKVU"/>
    <property type="match status" value="1"/>
</dbReference>
<keyword evidence="4" id="KW-0813">Transport</keyword>
<evidence type="ECO:0000256" key="8">
    <source>
        <dbReference type="ARBA" id="ARBA00023136"/>
    </source>
</evidence>
<dbReference type="GO" id="GO:0046677">
    <property type="term" value="P:response to antibiotic"/>
    <property type="evidence" value="ECO:0007669"/>
    <property type="project" value="UniProtKB-KW"/>
</dbReference>
<dbReference type="PIRSF" id="PIRSF006603">
    <property type="entry name" value="DinF"/>
    <property type="match status" value="1"/>
</dbReference>
<dbReference type="Pfam" id="PF01554">
    <property type="entry name" value="MatE"/>
    <property type="match status" value="2"/>
</dbReference>
<evidence type="ECO:0000256" key="1">
    <source>
        <dbReference type="ARBA" id="ARBA00004651"/>
    </source>
</evidence>
<gene>
    <name evidence="11" type="ORF">C823_00419</name>
</gene>
<dbReference type="GO" id="GO:0042910">
    <property type="term" value="F:xenobiotic transmembrane transporter activity"/>
    <property type="evidence" value="ECO:0007669"/>
    <property type="project" value="InterPro"/>
</dbReference>
<dbReference type="InterPro" id="IPR051327">
    <property type="entry name" value="MATE_MepA_subfamily"/>
</dbReference>
<feature type="transmembrane region" description="Helical" evidence="10">
    <location>
        <begin position="313"/>
        <end position="336"/>
    </location>
</feature>
<name>N2BFP6_9FIRM</name>
<reference evidence="11 12" key="1">
    <citation type="journal article" date="2014" name="Genome Announc.">
        <title>Draft genome sequences of the altered schaedler flora, a defined bacterial community from gnotobiotic mice.</title>
        <authorList>
            <person name="Wannemuehler M.J."/>
            <person name="Overstreet A.M."/>
            <person name="Ward D.V."/>
            <person name="Phillips G.J."/>
        </authorList>
    </citation>
    <scope>NUCLEOTIDE SEQUENCE [LARGE SCALE GENOMIC DNA]</scope>
    <source>
        <strain evidence="11 12">ASF492</strain>
    </source>
</reference>
<keyword evidence="9" id="KW-0046">Antibiotic resistance</keyword>
<evidence type="ECO:0000256" key="6">
    <source>
        <dbReference type="ARBA" id="ARBA00022692"/>
    </source>
</evidence>
<sequence length="436" mass="47735">MINKQKTNCFREFAGYASMNVLGMLGLSCYILADTYFISAGLGANGLTALNLAIPIYSFIYGSGLMIGIGGGTRYSICKRPEHHAETDRIFTNAVMTAVLFSIFYLCIGIFFTDPLVTWLGADTSVFEMTHIYLKMILLCSPAFLINNVMLCFVRNDGAPQLSMRAMLGGSLSNVVLDYLFIFPCRMGIFGAVLATCLAPVISLCLLLPHVLKGKNQFHLTKCRLEKDRVSAILASGIPSLITEVSSGIVMIIFNMILLRLAGNTGVAAYGIIANLSLVVIAVYNGIAQGFQPIASGYFGAGARENVYTVLKYAMISTLLLSFLLYVGIFFFAPQICSIFNKEQDPTLQRIAVEGLKLYFTACPFVGFNIVISTFFTSTARPLPANILSVLRGFVIIIPLAFLFSAMWNITGIWCVFPCTELLVSILGYMHFKNHS</sequence>
<evidence type="ECO:0000256" key="2">
    <source>
        <dbReference type="ARBA" id="ARBA00008417"/>
    </source>
</evidence>
<dbReference type="InterPro" id="IPR002528">
    <property type="entry name" value="MATE_fam"/>
</dbReference>
<comment type="caution">
    <text evidence="11">The sequence shown here is derived from an EMBL/GenBank/DDBJ whole genome shotgun (WGS) entry which is preliminary data.</text>
</comment>
<evidence type="ECO:0000256" key="3">
    <source>
        <dbReference type="ARBA" id="ARBA00022106"/>
    </source>
</evidence>
<evidence type="ECO:0000256" key="9">
    <source>
        <dbReference type="ARBA" id="ARBA00023251"/>
    </source>
</evidence>
<dbReference type="OrthoDB" id="305360at2"/>
<dbReference type="HOGENOM" id="CLU_012893_0_2_9"/>
<proteinExistence type="inferred from homology"/>
<dbReference type="NCBIfam" id="TIGR00797">
    <property type="entry name" value="matE"/>
    <property type="match status" value="1"/>
</dbReference>
<keyword evidence="12" id="KW-1185">Reference proteome</keyword>
<dbReference type="InterPro" id="IPR045070">
    <property type="entry name" value="MATE_MepA-like"/>
</dbReference>
<dbReference type="eggNOG" id="COG0534">
    <property type="taxonomic scope" value="Bacteria"/>
</dbReference>
<evidence type="ECO:0000256" key="7">
    <source>
        <dbReference type="ARBA" id="ARBA00022989"/>
    </source>
</evidence>
<feature type="transmembrane region" description="Helical" evidence="10">
    <location>
        <begin position="233"/>
        <end position="261"/>
    </location>
</feature>
<keyword evidence="6 10" id="KW-0812">Transmembrane</keyword>
<dbReference type="CDD" id="cd13143">
    <property type="entry name" value="MATE_MepA_like"/>
    <property type="match status" value="1"/>
</dbReference>
<dbReference type="InterPro" id="IPR048279">
    <property type="entry name" value="MdtK-like"/>
</dbReference>
<feature type="transmembrane region" description="Helical" evidence="10">
    <location>
        <begin position="356"/>
        <end position="376"/>
    </location>
</feature>
<feature type="transmembrane region" description="Helical" evidence="10">
    <location>
        <begin position="48"/>
        <end position="69"/>
    </location>
</feature>
<evidence type="ECO:0000256" key="10">
    <source>
        <dbReference type="SAM" id="Phobius"/>
    </source>
</evidence>
<feature type="transmembrane region" description="Helical" evidence="10">
    <location>
        <begin position="90"/>
        <end position="112"/>
    </location>
</feature>
<evidence type="ECO:0000313" key="12">
    <source>
        <dbReference type="Proteomes" id="UP000012589"/>
    </source>
</evidence>
<dbReference type="PROSITE" id="PS51257">
    <property type="entry name" value="PROKAR_LIPOPROTEIN"/>
    <property type="match status" value="1"/>
</dbReference>